<organism evidence="2 3">
    <name type="scientific">Phocaeicola barnesiae</name>
    <dbReference type="NCBI Taxonomy" id="376804"/>
    <lineage>
        <taxon>Bacteria</taxon>
        <taxon>Pseudomonadati</taxon>
        <taxon>Bacteroidota</taxon>
        <taxon>Bacteroidia</taxon>
        <taxon>Bacteroidales</taxon>
        <taxon>Bacteroidaceae</taxon>
        <taxon>Phocaeicola</taxon>
    </lineage>
</organism>
<feature type="transmembrane region" description="Helical" evidence="1">
    <location>
        <begin position="12"/>
        <end position="43"/>
    </location>
</feature>
<keyword evidence="1" id="KW-0812">Transmembrane</keyword>
<feature type="transmembrane region" description="Helical" evidence="1">
    <location>
        <begin position="55"/>
        <end position="74"/>
    </location>
</feature>
<protein>
    <recommendedName>
        <fullName evidence="4">DUF4190 domain-containing protein</fullName>
    </recommendedName>
</protein>
<keyword evidence="1" id="KW-1133">Transmembrane helix</keyword>
<comment type="caution">
    <text evidence="2">The sequence shown here is derived from an EMBL/GenBank/DDBJ whole genome shotgun (WGS) entry which is preliminary data.</text>
</comment>
<dbReference type="EMBL" id="JANRHJ010000028">
    <property type="protein sequence ID" value="MCR8875335.1"/>
    <property type="molecule type" value="Genomic_DNA"/>
</dbReference>
<accession>A0AAW5N8R5</accession>
<proteinExistence type="predicted"/>
<dbReference type="Proteomes" id="UP001204579">
    <property type="component" value="Unassembled WGS sequence"/>
</dbReference>
<evidence type="ECO:0000256" key="1">
    <source>
        <dbReference type="SAM" id="Phobius"/>
    </source>
</evidence>
<dbReference type="RefSeq" id="WP_258336345.1">
    <property type="nucleotide sequence ID" value="NZ_JANRHJ010000028.1"/>
</dbReference>
<evidence type="ECO:0000313" key="2">
    <source>
        <dbReference type="EMBL" id="MCR8875335.1"/>
    </source>
</evidence>
<evidence type="ECO:0000313" key="3">
    <source>
        <dbReference type="Proteomes" id="UP001204579"/>
    </source>
</evidence>
<sequence length="77" mass="8438">MSNISRTKIISCMAVIMLILIIATGFFSIPIGVSVCSILGTIYGYKYKDKSFLKWSLVALSIGIASIIYTLILIKSM</sequence>
<gene>
    <name evidence="2" type="ORF">NW209_15185</name>
</gene>
<reference evidence="2 3" key="1">
    <citation type="submission" date="2022-08" db="EMBL/GenBank/DDBJ databases">
        <authorList>
            <person name="Zeman M."/>
            <person name="Kubasova T."/>
        </authorList>
    </citation>
    <scope>NUCLEOTIDE SEQUENCE [LARGE SCALE GENOMIC DNA]</scope>
    <source>
        <strain evidence="2 3">ET62</strain>
    </source>
</reference>
<dbReference type="AlphaFoldDB" id="A0AAW5N8R5"/>
<keyword evidence="3" id="KW-1185">Reference proteome</keyword>
<name>A0AAW5N8R5_9BACT</name>
<evidence type="ECO:0008006" key="4">
    <source>
        <dbReference type="Google" id="ProtNLM"/>
    </source>
</evidence>
<keyword evidence="1" id="KW-0472">Membrane</keyword>